<reference evidence="2" key="1">
    <citation type="journal article" date="2015" name="Nature">
        <title>Complex archaea that bridge the gap between prokaryotes and eukaryotes.</title>
        <authorList>
            <person name="Spang A."/>
            <person name="Saw J.H."/>
            <person name="Jorgensen S.L."/>
            <person name="Zaremba-Niedzwiedzka K."/>
            <person name="Martijn J."/>
            <person name="Lind A.E."/>
            <person name="van Eijk R."/>
            <person name="Schleper C."/>
            <person name="Guy L."/>
            <person name="Ettema T.J."/>
        </authorList>
    </citation>
    <scope>NUCLEOTIDE SEQUENCE</scope>
</reference>
<dbReference type="EMBL" id="LAZR01013246">
    <property type="protein sequence ID" value="KKM22856.1"/>
    <property type="molecule type" value="Genomic_DNA"/>
</dbReference>
<dbReference type="AlphaFoldDB" id="A0A0F9I5H3"/>
<evidence type="ECO:0000313" key="2">
    <source>
        <dbReference type="EMBL" id="KKM22856.1"/>
    </source>
</evidence>
<evidence type="ECO:0000259" key="1">
    <source>
        <dbReference type="PROSITE" id="PS51747"/>
    </source>
</evidence>
<sequence>MERNDEFYFDWAMILAREAFEAGYSPVGAVMASKKGEAFPAASRREIGNVQHAEFRALSLMGESTTPLENVTLFSTLEPCIMCSGMAAVMKVERIVWLVDDIWGGASRVYNPDSTYIQKRFPTMDKAHFPDLHKEAHDMWIEYLTRTGHADAVHYMLGL</sequence>
<dbReference type="PROSITE" id="PS51747">
    <property type="entry name" value="CYT_DCMP_DEAMINASES_2"/>
    <property type="match status" value="1"/>
</dbReference>
<dbReference type="Gene3D" id="3.40.140.10">
    <property type="entry name" value="Cytidine Deaminase, domain 2"/>
    <property type="match status" value="1"/>
</dbReference>
<accession>A0A0F9I5H3</accession>
<gene>
    <name evidence="2" type="ORF">LCGC14_1621030</name>
</gene>
<dbReference type="Pfam" id="PF00383">
    <property type="entry name" value="dCMP_cyt_deam_1"/>
    <property type="match status" value="1"/>
</dbReference>
<dbReference type="GO" id="GO:0052717">
    <property type="term" value="F:tRNA-specific adenosine-34 deaminase activity"/>
    <property type="evidence" value="ECO:0007669"/>
    <property type="project" value="TreeGrafter"/>
</dbReference>
<dbReference type="InterPro" id="IPR016193">
    <property type="entry name" value="Cytidine_deaminase-like"/>
</dbReference>
<name>A0A0F9I5H3_9ZZZZ</name>
<dbReference type="PANTHER" id="PTHR11079">
    <property type="entry name" value="CYTOSINE DEAMINASE FAMILY MEMBER"/>
    <property type="match status" value="1"/>
</dbReference>
<comment type="caution">
    <text evidence="2">The sequence shown here is derived from an EMBL/GenBank/DDBJ whole genome shotgun (WGS) entry which is preliminary data.</text>
</comment>
<dbReference type="PANTHER" id="PTHR11079:SF202">
    <property type="entry name" value="TRNA-SPECIFIC ADENOSINE DEAMINASE"/>
    <property type="match status" value="1"/>
</dbReference>
<dbReference type="GO" id="GO:0002100">
    <property type="term" value="P:tRNA wobble adenosine to inosine editing"/>
    <property type="evidence" value="ECO:0007669"/>
    <property type="project" value="TreeGrafter"/>
</dbReference>
<proteinExistence type="predicted"/>
<dbReference type="SUPFAM" id="SSF53927">
    <property type="entry name" value="Cytidine deaminase-like"/>
    <property type="match status" value="1"/>
</dbReference>
<organism evidence="2">
    <name type="scientific">marine sediment metagenome</name>
    <dbReference type="NCBI Taxonomy" id="412755"/>
    <lineage>
        <taxon>unclassified sequences</taxon>
        <taxon>metagenomes</taxon>
        <taxon>ecological metagenomes</taxon>
    </lineage>
</organism>
<dbReference type="InterPro" id="IPR002125">
    <property type="entry name" value="CMP_dCMP_dom"/>
</dbReference>
<protein>
    <recommendedName>
        <fullName evidence="1">CMP/dCMP-type deaminase domain-containing protein</fullName>
    </recommendedName>
</protein>
<feature type="domain" description="CMP/dCMP-type deaminase" evidence="1">
    <location>
        <begin position="3"/>
        <end position="110"/>
    </location>
</feature>